<sequence>FPNSISKTNSKSKGQPNTYLPPPPSYPPGYGAPGYGYYKRSDNQIPNRRSDFPYKFEAPPPPPPSAVKVAPHNVKPNQIPQKYYYNNNKHQYQPPVKETQQRQGNQYVNSQRSNYNSQYKNQETQSRSSQNYNSNYYNSNPQQTSYRPYSSDQKYQQSWNQQKDSNNGIRRTSQVPQYTNPANKFNYIPPNRNFRSYENNRVQDYSPKPHLVPPPLPPLPQQYNYNEQSRQDNNFLTSGIEKQFVFRVPTTTTPPPPTIGPEMSQLLNVPVGMSADSDNVPSFAAKMFVVREAPFEYYPPHYDDYNPHRPKLTVQIPRTKFYCEEQKYPPRNIRGLDMFHLCVPSSVGSTLTSYLCPNGTLFDQSILQCNYWYNVDCESSVSDYDANLALALSYRRINAAHMPIHAATNAATLSLLSQNIDQLQVSNPKKSISKENGSNDR</sequence>
<feature type="region of interest" description="Disordered" evidence="1">
    <location>
        <begin position="113"/>
        <end position="191"/>
    </location>
</feature>
<name>A0A5N5SRA9_9CRUS</name>
<proteinExistence type="predicted"/>
<accession>A0A5N5SRA9</accession>
<comment type="caution">
    <text evidence="3">The sequence shown here is derived from an EMBL/GenBank/DDBJ whole genome shotgun (WGS) entry which is preliminary data.</text>
</comment>
<dbReference type="OrthoDB" id="6505219at2759"/>
<dbReference type="Proteomes" id="UP000326759">
    <property type="component" value="Unassembled WGS sequence"/>
</dbReference>
<feature type="non-terminal residue" evidence="3">
    <location>
        <position position="1"/>
    </location>
</feature>
<dbReference type="GO" id="GO:0008061">
    <property type="term" value="F:chitin binding"/>
    <property type="evidence" value="ECO:0007669"/>
    <property type="project" value="InterPro"/>
</dbReference>
<keyword evidence="4" id="KW-1185">Reference proteome</keyword>
<evidence type="ECO:0000259" key="2">
    <source>
        <dbReference type="PROSITE" id="PS50940"/>
    </source>
</evidence>
<dbReference type="EMBL" id="SEYY01021108">
    <property type="protein sequence ID" value="KAB7496695.1"/>
    <property type="molecule type" value="Genomic_DNA"/>
</dbReference>
<dbReference type="Gene3D" id="2.170.140.10">
    <property type="entry name" value="Chitin binding domain"/>
    <property type="match status" value="1"/>
</dbReference>
<dbReference type="InterPro" id="IPR036508">
    <property type="entry name" value="Chitin-bd_dom_sf"/>
</dbReference>
<dbReference type="InterPro" id="IPR052976">
    <property type="entry name" value="Scoloptoxin-like"/>
</dbReference>
<protein>
    <recommendedName>
        <fullName evidence="2">Chitin-binding type-2 domain-containing protein</fullName>
    </recommendedName>
</protein>
<feature type="compositionally biased region" description="Polar residues" evidence="1">
    <location>
        <begin position="1"/>
        <end position="18"/>
    </location>
</feature>
<evidence type="ECO:0000313" key="4">
    <source>
        <dbReference type="Proteomes" id="UP000326759"/>
    </source>
</evidence>
<dbReference type="Pfam" id="PF01607">
    <property type="entry name" value="CBM_14"/>
    <property type="match status" value="1"/>
</dbReference>
<feature type="non-terminal residue" evidence="3">
    <location>
        <position position="441"/>
    </location>
</feature>
<reference evidence="3 4" key="1">
    <citation type="journal article" date="2019" name="PLoS Biol.">
        <title>Sex chromosomes control vertical transmission of feminizing Wolbachia symbionts in an isopod.</title>
        <authorList>
            <person name="Becking T."/>
            <person name="Chebbi M.A."/>
            <person name="Giraud I."/>
            <person name="Moumen B."/>
            <person name="Laverre T."/>
            <person name="Caubet Y."/>
            <person name="Peccoud J."/>
            <person name="Gilbert C."/>
            <person name="Cordaux R."/>
        </authorList>
    </citation>
    <scope>NUCLEOTIDE SEQUENCE [LARGE SCALE GENOMIC DNA]</scope>
    <source>
        <strain evidence="3">ANa2</strain>
        <tissue evidence="3">Whole body excluding digestive tract and cuticle</tissue>
    </source>
</reference>
<feature type="compositionally biased region" description="Polar residues" evidence="1">
    <location>
        <begin position="147"/>
        <end position="183"/>
    </location>
</feature>
<dbReference type="SUPFAM" id="SSF57625">
    <property type="entry name" value="Invertebrate chitin-binding proteins"/>
    <property type="match status" value="1"/>
</dbReference>
<organism evidence="3 4">
    <name type="scientific">Armadillidium nasatum</name>
    <dbReference type="NCBI Taxonomy" id="96803"/>
    <lineage>
        <taxon>Eukaryota</taxon>
        <taxon>Metazoa</taxon>
        <taxon>Ecdysozoa</taxon>
        <taxon>Arthropoda</taxon>
        <taxon>Crustacea</taxon>
        <taxon>Multicrustacea</taxon>
        <taxon>Malacostraca</taxon>
        <taxon>Eumalacostraca</taxon>
        <taxon>Peracarida</taxon>
        <taxon>Isopoda</taxon>
        <taxon>Oniscidea</taxon>
        <taxon>Crinocheta</taxon>
        <taxon>Armadillidiidae</taxon>
        <taxon>Armadillidium</taxon>
    </lineage>
</organism>
<feature type="region of interest" description="Disordered" evidence="1">
    <location>
        <begin position="1"/>
        <end position="89"/>
    </location>
</feature>
<feature type="domain" description="Chitin-binding type-2" evidence="2">
    <location>
        <begin position="320"/>
        <end position="379"/>
    </location>
</feature>
<dbReference type="PANTHER" id="PTHR22933">
    <property type="entry name" value="FI18007P1-RELATED"/>
    <property type="match status" value="1"/>
</dbReference>
<dbReference type="AlphaFoldDB" id="A0A5N5SRA9"/>
<evidence type="ECO:0000256" key="1">
    <source>
        <dbReference type="SAM" id="MobiDB-lite"/>
    </source>
</evidence>
<dbReference type="PANTHER" id="PTHR22933:SF43">
    <property type="entry name" value="LP10131P"/>
    <property type="match status" value="1"/>
</dbReference>
<dbReference type="InterPro" id="IPR002557">
    <property type="entry name" value="Chitin-bd_dom"/>
</dbReference>
<dbReference type="GO" id="GO:0005576">
    <property type="term" value="C:extracellular region"/>
    <property type="evidence" value="ECO:0007669"/>
    <property type="project" value="InterPro"/>
</dbReference>
<evidence type="ECO:0000313" key="3">
    <source>
        <dbReference type="EMBL" id="KAB7496695.1"/>
    </source>
</evidence>
<feature type="compositionally biased region" description="Low complexity" evidence="1">
    <location>
        <begin position="125"/>
        <end position="146"/>
    </location>
</feature>
<gene>
    <name evidence="3" type="ORF">Anas_03239</name>
</gene>
<feature type="compositionally biased region" description="Low complexity" evidence="1">
    <location>
        <begin position="80"/>
        <end position="89"/>
    </location>
</feature>
<dbReference type="PROSITE" id="PS50940">
    <property type="entry name" value="CHIT_BIND_II"/>
    <property type="match status" value="1"/>
</dbReference>
<feature type="compositionally biased region" description="Polar residues" evidence="1">
    <location>
        <begin position="113"/>
        <end position="124"/>
    </location>
</feature>